<reference evidence="11" key="1">
    <citation type="submission" date="2021-06" db="EMBL/GenBank/DDBJ databases">
        <authorList>
            <person name="Kallberg Y."/>
            <person name="Tangrot J."/>
            <person name="Rosling A."/>
        </authorList>
    </citation>
    <scope>NUCLEOTIDE SEQUENCE</scope>
    <source>
        <strain evidence="11">FL130A</strain>
    </source>
</reference>
<accession>A0A9N9HQ03</accession>
<keyword evidence="5" id="KW-0479">Metal-binding</keyword>
<keyword evidence="12" id="KW-1185">Reference proteome</keyword>
<gene>
    <name evidence="11" type="ORF">ALEPTO_LOCUS11532</name>
</gene>
<evidence type="ECO:0000259" key="10">
    <source>
        <dbReference type="PROSITE" id="PS51873"/>
    </source>
</evidence>
<protein>
    <recommendedName>
        <fullName evidence="3">RBR-type E3 ubiquitin transferase</fullName>
        <ecNumber evidence="3">2.3.2.31</ecNumber>
    </recommendedName>
</protein>
<comment type="caution">
    <text evidence="11">The sequence shown here is derived from an EMBL/GenBank/DDBJ whole genome shotgun (WGS) entry which is preliminary data.</text>
</comment>
<dbReference type="GO" id="GO:0008270">
    <property type="term" value="F:zinc ion binding"/>
    <property type="evidence" value="ECO:0007669"/>
    <property type="project" value="UniProtKB-KW"/>
</dbReference>
<dbReference type="InterPro" id="IPR044066">
    <property type="entry name" value="TRIAD_supradom"/>
</dbReference>
<dbReference type="InterPro" id="IPR031127">
    <property type="entry name" value="E3_UB_ligase_RBR"/>
</dbReference>
<dbReference type="Gene3D" id="1.20.120.1750">
    <property type="match status" value="1"/>
</dbReference>
<dbReference type="EMBL" id="CAJVPS010019136">
    <property type="protein sequence ID" value="CAG8699918.1"/>
    <property type="molecule type" value="Genomic_DNA"/>
</dbReference>
<evidence type="ECO:0000313" key="11">
    <source>
        <dbReference type="EMBL" id="CAG8699918.1"/>
    </source>
</evidence>
<dbReference type="GO" id="GO:0016567">
    <property type="term" value="P:protein ubiquitination"/>
    <property type="evidence" value="ECO:0007669"/>
    <property type="project" value="InterPro"/>
</dbReference>
<dbReference type="SMART" id="SM00647">
    <property type="entry name" value="IBR"/>
    <property type="match status" value="2"/>
</dbReference>
<dbReference type="Pfam" id="PF01485">
    <property type="entry name" value="IBR"/>
    <property type="match status" value="1"/>
</dbReference>
<evidence type="ECO:0000313" key="12">
    <source>
        <dbReference type="Proteomes" id="UP000789508"/>
    </source>
</evidence>
<keyword evidence="9" id="KW-0862">Zinc</keyword>
<name>A0A9N9HQ03_9GLOM</name>
<dbReference type="EC" id="2.3.2.31" evidence="3"/>
<dbReference type="InterPro" id="IPR054694">
    <property type="entry name" value="Parkin-like_IBR"/>
</dbReference>
<keyword evidence="8" id="KW-0833">Ubl conjugation pathway</keyword>
<dbReference type="SUPFAM" id="SSF57850">
    <property type="entry name" value="RING/U-box"/>
    <property type="match status" value="3"/>
</dbReference>
<evidence type="ECO:0000256" key="1">
    <source>
        <dbReference type="ARBA" id="ARBA00001798"/>
    </source>
</evidence>
<dbReference type="AlphaFoldDB" id="A0A9N9HQ03"/>
<evidence type="ECO:0000256" key="5">
    <source>
        <dbReference type="ARBA" id="ARBA00022723"/>
    </source>
</evidence>
<evidence type="ECO:0000256" key="2">
    <source>
        <dbReference type="ARBA" id="ARBA00004906"/>
    </source>
</evidence>
<dbReference type="Gene3D" id="3.30.40.10">
    <property type="entry name" value="Zinc/RING finger domain, C3HC4 (zinc finger)"/>
    <property type="match status" value="1"/>
</dbReference>
<dbReference type="InterPro" id="IPR002867">
    <property type="entry name" value="IBR_dom"/>
</dbReference>
<comment type="pathway">
    <text evidence="2">Protein modification; protein ubiquitination.</text>
</comment>
<dbReference type="CDD" id="cd20335">
    <property type="entry name" value="BRcat_RBR"/>
    <property type="match status" value="1"/>
</dbReference>
<evidence type="ECO:0000256" key="7">
    <source>
        <dbReference type="ARBA" id="ARBA00022771"/>
    </source>
</evidence>
<keyword evidence="6" id="KW-0677">Repeat</keyword>
<keyword evidence="4" id="KW-0808">Transferase</keyword>
<dbReference type="Pfam" id="PF22605">
    <property type="entry name" value="IBR_2"/>
    <property type="match status" value="1"/>
</dbReference>
<dbReference type="OrthoDB" id="1431934at2759"/>
<comment type="catalytic activity">
    <reaction evidence="1">
        <text>[E2 ubiquitin-conjugating enzyme]-S-ubiquitinyl-L-cysteine + [acceptor protein]-L-lysine = [E2 ubiquitin-conjugating enzyme]-L-cysteine + [acceptor protein]-N(6)-ubiquitinyl-L-lysine.</text>
        <dbReference type="EC" id="2.3.2.31"/>
    </reaction>
</comment>
<evidence type="ECO:0000256" key="3">
    <source>
        <dbReference type="ARBA" id="ARBA00012251"/>
    </source>
</evidence>
<sequence length="227" mass="26233">MFSQTTKECKICNDDVPVINFTNSTTKCNHKDICRACLNKNIDRQLNLKGNTNIECLERNCKVLMEYEDMKRVVSKDLFERYDHLCFRQAIRQMPDFRWCKSPDCGSGQEHFERDKAPIMICAACGKMTCYTHDVPWHKDLTCAQYDIVIQTTEGATQDAIERETKPCPKCQIRIFKLEGCSHMTCANSGCYHQFCWLCGADYKEILKHGNNSHKTTCELYGKAKHS</sequence>
<feature type="domain" description="RING-type" evidence="10">
    <location>
        <begin position="5"/>
        <end position="222"/>
    </location>
</feature>
<organism evidence="11 12">
    <name type="scientific">Ambispora leptoticha</name>
    <dbReference type="NCBI Taxonomy" id="144679"/>
    <lineage>
        <taxon>Eukaryota</taxon>
        <taxon>Fungi</taxon>
        <taxon>Fungi incertae sedis</taxon>
        <taxon>Mucoromycota</taxon>
        <taxon>Glomeromycotina</taxon>
        <taxon>Glomeromycetes</taxon>
        <taxon>Archaeosporales</taxon>
        <taxon>Ambisporaceae</taxon>
        <taxon>Ambispora</taxon>
    </lineage>
</organism>
<evidence type="ECO:0000256" key="4">
    <source>
        <dbReference type="ARBA" id="ARBA00022679"/>
    </source>
</evidence>
<evidence type="ECO:0000256" key="9">
    <source>
        <dbReference type="ARBA" id="ARBA00022833"/>
    </source>
</evidence>
<keyword evidence="7" id="KW-0863">Zinc-finger</keyword>
<dbReference type="Proteomes" id="UP000789508">
    <property type="component" value="Unassembled WGS sequence"/>
</dbReference>
<evidence type="ECO:0000256" key="8">
    <source>
        <dbReference type="ARBA" id="ARBA00022786"/>
    </source>
</evidence>
<dbReference type="GO" id="GO:0061630">
    <property type="term" value="F:ubiquitin protein ligase activity"/>
    <property type="evidence" value="ECO:0007669"/>
    <property type="project" value="UniProtKB-EC"/>
</dbReference>
<dbReference type="InterPro" id="IPR013083">
    <property type="entry name" value="Znf_RING/FYVE/PHD"/>
</dbReference>
<dbReference type="PANTHER" id="PTHR11685">
    <property type="entry name" value="RBR FAMILY RING FINGER AND IBR DOMAIN-CONTAINING"/>
    <property type="match status" value="1"/>
</dbReference>
<dbReference type="PROSITE" id="PS51873">
    <property type="entry name" value="TRIAD"/>
    <property type="match status" value="1"/>
</dbReference>
<proteinExistence type="predicted"/>
<evidence type="ECO:0000256" key="6">
    <source>
        <dbReference type="ARBA" id="ARBA00022737"/>
    </source>
</evidence>